<keyword evidence="5" id="KW-0804">Transcription</keyword>
<organism evidence="9 10">
    <name type="scientific">Ideonella azotifigens</name>
    <dbReference type="NCBI Taxonomy" id="513160"/>
    <lineage>
        <taxon>Bacteria</taxon>
        <taxon>Pseudomonadati</taxon>
        <taxon>Pseudomonadota</taxon>
        <taxon>Betaproteobacteria</taxon>
        <taxon>Burkholderiales</taxon>
        <taxon>Sphaerotilaceae</taxon>
        <taxon>Ideonella</taxon>
    </lineage>
</organism>
<evidence type="ECO:0000313" key="9">
    <source>
        <dbReference type="EMBL" id="GAA0771208.1"/>
    </source>
</evidence>
<gene>
    <name evidence="9" type="ORF">GCM10009107_63610</name>
</gene>
<keyword evidence="3" id="KW-0805">Transcription regulation</keyword>
<evidence type="ECO:0000256" key="6">
    <source>
        <dbReference type="PROSITE-ProRule" id="PRU00169"/>
    </source>
</evidence>
<evidence type="ECO:0000259" key="8">
    <source>
        <dbReference type="PROSITE" id="PS50110"/>
    </source>
</evidence>
<evidence type="ECO:0000256" key="1">
    <source>
        <dbReference type="ARBA" id="ARBA00022553"/>
    </source>
</evidence>
<evidence type="ECO:0000256" key="4">
    <source>
        <dbReference type="ARBA" id="ARBA00023125"/>
    </source>
</evidence>
<keyword evidence="2" id="KW-0902">Two-component regulatory system</keyword>
<dbReference type="SUPFAM" id="SSF46894">
    <property type="entry name" value="C-terminal effector domain of the bipartite response regulators"/>
    <property type="match status" value="1"/>
</dbReference>
<proteinExistence type="predicted"/>
<dbReference type="EMBL" id="BAAAEW010000052">
    <property type="protein sequence ID" value="GAA0771208.1"/>
    <property type="molecule type" value="Genomic_DNA"/>
</dbReference>
<dbReference type="PRINTS" id="PR00038">
    <property type="entry name" value="HTHLUXR"/>
</dbReference>
<dbReference type="Gene3D" id="1.10.10.10">
    <property type="entry name" value="Winged helix-like DNA-binding domain superfamily/Winged helix DNA-binding domain"/>
    <property type="match status" value="1"/>
</dbReference>
<reference evidence="9 10" key="1">
    <citation type="journal article" date="2019" name="Int. J. Syst. Evol. Microbiol.">
        <title>The Global Catalogue of Microorganisms (GCM) 10K type strain sequencing project: providing services to taxonomists for standard genome sequencing and annotation.</title>
        <authorList>
            <consortium name="The Broad Institute Genomics Platform"/>
            <consortium name="The Broad Institute Genome Sequencing Center for Infectious Disease"/>
            <person name="Wu L."/>
            <person name="Ma J."/>
        </authorList>
    </citation>
    <scope>NUCLEOTIDE SEQUENCE [LARGE SCALE GENOMIC DNA]</scope>
    <source>
        <strain evidence="9 10">JCM 15503</strain>
    </source>
</reference>
<keyword evidence="1 6" id="KW-0597">Phosphoprotein</keyword>
<dbReference type="PANTHER" id="PTHR48111:SF1">
    <property type="entry name" value="TWO-COMPONENT RESPONSE REGULATOR ORR33"/>
    <property type="match status" value="1"/>
</dbReference>
<evidence type="ECO:0000259" key="7">
    <source>
        <dbReference type="PROSITE" id="PS50043"/>
    </source>
</evidence>
<keyword evidence="4" id="KW-0238">DNA-binding</keyword>
<dbReference type="PROSITE" id="PS50043">
    <property type="entry name" value="HTH_LUXR_2"/>
    <property type="match status" value="1"/>
</dbReference>
<feature type="domain" description="HTH luxR-type" evidence="7">
    <location>
        <begin position="258"/>
        <end position="323"/>
    </location>
</feature>
<evidence type="ECO:0000313" key="10">
    <source>
        <dbReference type="Proteomes" id="UP001500279"/>
    </source>
</evidence>
<name>A0ABN1KMD2_9BURK</name>
<dbReference type="InterPro" id="IPR016032">
    <property type="entry name" value="Sig_transdc_resp-reg_C-effctor"/>
</dbReference>
<dbReference type="InterPro" id="IPR011006">
    <property type="entry name" value="CheY-like_superfamily"/>
</dbReference>
<dbReference type="RefSeq" id="WP_231012658.1">
    <property type="nucleotide sequence ID" value="NZ_BAAAEW010000052.1"/>
</dbReference>
<dbReference type="Gene3D" id="3.40.50.2300">
    <property type="match status" value="1"/>
</dbReference>
<keyword evidence="10" id="KW-1185">Reference proteome</keyword>
<dbReference type="PANTHER" id="PTHR48111">
    <property type="entry name" value="REGULATOR OF RPOS"/>
    <property type="match status" value="1"/>
</dbReference>
<dbReference type="InterPro" id="IPR001789">
    <property type="entry name" value="Sig_transdc_resp-reg_receiver"/>
</dbReference>
<evidence type="ECO:0000256" key="3">
    <source>
        <dbReference type="ARBA" id="ARBA00023015"/>
    </source>
</evidence>
<evidence type="ECO:0000256" key="5">
    <source>
        <dbReference type="ARBA" id="ARBA00023163"/>
    </source>
</evidence>
<dbReference type="InterPro" id="IPR036388">
    <property type="entry name" value="WH-like_DNA-bd_sf"/>
</dbReference>
<feature type="modified residue" description="4-aspartylphosphate" evidence="6">
    <location>
        <position position="73"/>
    </location>
</feature>
<dbReference type="Proteomes" id="UP001500279">
    <property type="component" value="Unassembled WGS sequence"/>
</dbReference>
<feature type="domain" description="Response regulatory" evidence="8">
    <location>
        <begin position="24"/>
        <end position="140"/>
    </location>
</feature>
<comment type="caution">
    <text evidence="9">The sequence shown here is derived from an EMBL/GenBank/DDBJ whole genome shotgun (WGS) entry which is preliminary data.</text>
</comment>
<dbReference type="SMART" id="SM00448">
    <property type="entry name" value="REC"/>
    <property type="match status" value="1"/>
</dbReference>
<accession>A0ABN1KMD2</accession>
<dbReference type="SMART" id="SM00421">
    <property type="entry name" value="HTH_LUXR"/>
    <property type="match status" value="1"/>
</dbReference>
<dbReference type="InterPro" id="IPR039420">
    <property type="entry name" value="WalR-like"/>
</dbReference>
<sequence length="329" mass="35649">MNAAVLDEGPEDPGNGLDAGTAERVLIVDDVPDNLAVLHDALDESGYTVLVATHGEAALQSARQARPDIVLLDAVMPGMDGFEVARRLKADPATAAIPIIFMTGLTDTEHVVAAFAAGGVDYVTKPIRTREVLARLATHLQSARSQRQARNALDAFGHATLVARERDGKRVWQTGLARELMARYFPEVPESAMPAEVQAWLAREALRRRAGAEAQALTVARAAQRISFALHPMNGEQFSEGEWLLVLREESETALLQALSQALPLTAREAEVLYWVIQGKTNRDIGDILGTSPRTVHKHLEHVFEKLGVETRTAAAALALGKVRRQGGD</sequence>
<evidence type="ECO:0000256" key="2">
    <source>
        <dbReference type="ARBA" id="ARBA00023012"/>
    </source>
</evidence>
<dbReference type="InterPro" id="IPR000792">
    <property type="entry name" value="Tscrpt_reg_LuxR_C"/>
</dbReference>
<protein>
    <submittedName>
        <fullName evidence="9">Response regulator transcription factor</fullName>
    </submittedName>
</protein>
<dbReference type="Pfam" id="PF00196">
    <property type="entry name" value="GerE"/>
    <property type="match status" value="1"/>
</dbReference>
<dbReference type="CDD" id="cd06170">
    <property type="entry name" value="LuxR_C_like"/>
    <property type="match status" value="1"/>
</dbReference>
<dbReference type="CDD" id="cd19920">
    <property type="entry name" value="REC_PA4781-like"/>
    <property type="match status" value="1"/>
</dbReference>
<dbReference type="Pfam" id="PF00072">
    <property type="entry name" value="Response_reg"/>
    <property type="match status" value="1"/>
</dbReference>
<dbReference type="PROSITE" id="PS50110">
    <property type="entry name" value="RESPONSE_REGULATORY"/>
    <property type="match status" value="1"/>
</dbReference>
<dbReference type="SUPFAM" id="SSF52172">
    <property type="entry name" value="CheY-like"/>
    <property type="match status" value="1"/>
</dbReference>